<name>A0A7C4EP97_9BACT</name>
<evidence type="ECO:0000313" key="1">
    <source>
        <dbReference type="EMBL" id="HGG99810.1"/>
    </source>
</evidence>
<dbReference type="AlphaFoldDB" id="A0A7C4EP97"/>
<organism evidence="1">
    <name type="scientific">Thermodesulfovibrio aggregans</name>
    <dbReference type="NCBI Taxonomy" id="86166"/>
    <lineage>
        <taxon>Bacteria</taxon>
        <taxon>Pseudomonadati</taxon>
        <taxon>Nitrospirota</taxon>
        <taxon>Thermodesulfovibrionia</taxon>
        <taxon>Thermodesulfovibrionales</taxon>
        <taxon>Thermodesulfovibrionaceae</taxon>
        <taxon>Thermodesulfovibrio</taxon>
    </lineage>
</organism>
<proteinExistence type="predicted"/>
<protein>
    <submittedName>
        <fullName evidence="1">Uncharacterized protein</fullName>
    </submittedName>
</protein>
<sequence length="130" mass="14482">MRGIKNKDMEVYKTKLLGVLTKHIGKGRSIGMAELYEQVFGKPCSNKYNDARILRSLITALRKEGIPVCSDTDKEGGGYYLASAGSELENYCMRLRIRALKILKMEAILRQKTLPELLGQITMTVGGKNA</sequence>
<reference evidence="1" key="1">
    <citation type="journal article" date="2020" name="mSystems">
        <title>Genome- and Community-Level Interaction Insights into Carbon Utilization and Element Cycling Functions of Hydrothermarchaeota in Hydrothermal Sediment.</title>
        <authorList>
            <person name="Zhou Z."/>
            <person name="Liu Y."/>
            <person name="Xu W."/>
            <person name="Pan J."/>
            <person name="Luo Z.H."/>
            <person name="Li M."/>
        </authorList>
    </citation>
    <scope>NUCLEOTIDE SEQUENCE [LARGE SCALE GENOMIC DNA]</scope>
    <source>
        <strain evidence="1">SpSt-788</strain>
    </source>
</reference>
<comment type="caution">
    <text evidence="1">The sequence shown here is derived from an EMBL/GenBank/DDBJ whole genome shotgun (WGS) entry which is preliminary data.</text>
</comment>
<dbReference type="EMBL" id="DTHO01000056">
    <property type="protein sequence ID" value="HGG99810.1"/>
    <property type="molecule type" value="Genomic_DNA"/>
</dbReference>
<gene>
    <name evidence="1" type="ORF">ENV75_05115</name>
</gene>
<accession>A0A7C4EP97</accession>